<reference evidence="2 3" key="1">
    <citation type="submission" date="2018-11" db="EMBL/GenBank/DDBJ databases">
        <authorList>
            <consortium name="Pathogen Informatics"/>
        </authorList>
    </citation>
    <scope>NUCLEOTIDE SEQUENCE [LARGE SCALE GENOMIC DNA]</scope>
</reference>
<evidence type="ECO:0000313" key="3">
    <source>
        <dbReference type="Proteomes" id="UP000281553"/>
    </source>
</evidence>
<dbReference type="OrthoDB" id="6263803at2759"/>
<evidence type="ECO:0000256" key="1">
    <source>
        <dbReference type="SAM" id="MobiDB-lite"/>
    </source>
</evidence>
<name>A0A3P7LUS1_DIBLA</name>
<dbReference type="Proteomes" id="UP000281553">
    <property type="component" value="Unassembled WGS sequence"/>
</dbReference>
<dbReference type="EMBL" id="UYRU01062300">
    <property type="protein sequence ID" value="VDN15377.1"/>
    <property type="molecule type" value="Genomic_DNA"/>
</dbReference>
<evidence type="ECO:0000313" key="2">
    <source>
        <dbReference type="EMBL" id="VDN15377.1"/>
    </source>
</evidence>
<feature type="compositionally biased region" description="Basic and acidic residues" evidence="1">
    <location>
        <begin position="22"/>
        <end position="48"/>
    </location>
</feature>
<gene>
    <name evidence="2" type="ORF">DILT_LOCUS11208</name>
</gene>
<accession>A0A3P7LUS1</accession>
<protein>
    <submittedName>
        <fullName evidence="2">Uncharacterized protein</fullName>
    </submittedName>
</protein>
<sequence>MPYVRPPRTQEVGRTSLPPIEKPQEKPAESPEEKPKEDLKLPSISRDRLSEAENVSALFDQADNILQNPEEYSKLTVNAPPAL</sequence>
<feature type="region of interest" description="Disordered" evidence="1">
    <location>
        <begin position="1"/>
        <end position="48"/>
    </location>
</feature>
<proteinExistence type="predicted"/>
<keyword evidence="3" id="KW-1185">Reference proteome</keyword>
<organism evidence="2 3">
    <name type="scientific">Dibothriocephalus latus</name>
    <name type="common">Fish tapeworm</name>
    <name type="synonym">Diphyllobothrium latum</name>
    <dbReference type="NCBI Taxonomy" id="60516"/>
    <lineage>
        <taxon>Eukaryota</taxon>
        <taxon>Metazoa</taxon>
        <taxon>Spiralia</taxon>
        <taxon>Lophotrochozoa</taxon>
        <taxon>Platyhelminthes</taxon>
        <taxon>Cestoda</taxon>
        <taxon>Eucestoda</taxon>
        <taxon>Diphyllobothriidea</taxon>
        <taxon>Diphyllobothriidae</taxon>
        <taxon>Dibothriocephalus</taxon>
    </lineage>
</organism>
<dbReference type="AlphaFoldDB" id="A0A3P7LUS1"/>